<dbReference type="RefSeq" id="XP_001011914.2">
    <property type="nucleotide sequence ID" value="XM_001011914.2"/>
</dbReference>
<dbReference type="KEGG" id="tet:TTHERM_00394420"/>
<dbReference type="GeneID" id="7822726"/>
<dbReference type="HOGENOM" id="CLU_1237221_0_0_1"/>
<proteinExistence type="predicted"/>
<gene>
    <name evidence="2" type="ORF">TTHERM_00394420</name>
</gene>
<accession>Q233B1</accession>
<dbReference type="EMBL" id="GG662770">
    <property type="protein sequence ID" value="EAR91669.2"/>
    <property type="molecule type" value="Genomic_DNA"/>
</dbReference>
<name>Q233B1_TETTS</name>
<protein>
    <recommendedName>
        <fullName evidence="4">EF-hand domain-containing protein</fullName>
    </recommendedName>
</protein>
<dbReference type="eggNOG" id="ENOG502SZ8G">
    <property type="taxonomic scope" value="Eukaryota"/>
</dbReference>
<dbReference type="InParanoid" id="Q233B1"/>
<evidence type="ECO:0008006" key="4">
    <source>
        <dbReference type="Google" id="ProtNLM"/>
    </source>
</evidence>
<feature type="compositionally biased region" description="Basic and acidic residues" evidence="1">
    <location>
        <begin position="162"/>
        <end position="175"/>
    </location>
</feature>
<evidence type="ECO:0000256" key="1">
    <source>
        <dbReference type="SAM" id="MobiDB-lite"/>
    </source>
</evidence>
<dbReference type="Proteomes" id="UP000009168">
    <property type="component" value="Unassembled WGS sequence"/>
</dbReference>
<dbReference type="OrthoDB" id="10423771at2759"/>
<reference evidence="3" key="1">
    <citation type="journal article" date="2006" name="PLoS Biol.">
        <title>Macronuclear genome sequence of the ciliate Tetrahymena thermophila, a model eukaryote.</title>
        <authorList>
            <person name="Eisen J.A."/>
            <person name="Coyne R.S."/>
            <person name="Wu M."/>
            <person name="Wu D."/>
            <person name="Thiagarajan M."/>
            <person name="Wortman J.R."/>
            <person name="Badger J.H."/>
            <person name="Ren Q."/>
            <person name="Amedeo P."/>
            <person name="Jones K.M."/>
            <person name="Tallon L.J."/>
            <person name="Delcher A.L."/>
            <person name="Salzberg S.L."/>
            <person name="Silva J.C."/>
            <person name="Haas B.J."/>
            <person name="Majoros W.H."/>
            <person name="Farzad M."/>
            <person name="Carlton J.M."/>
            <person name="Smith R.K. Jr."/>
            <person name="Garg J."/>
            <person name="Pearlman R.E."/>
            <person name="Karrer K.M."/>
            <person name="Sun L."/>
            <person name="Manning G."/>
            <person name="Elde N.C."/>
            <person name="Turkewitz A.P."/>
            <person name="Asai D.J."/>
            <person name="Wilkes D.E."/>
            <person name="Wang Y."/>
            <person name="Cai H."/>
            <person name="Collins K."/>
            <person name="Stewart B.A."/>
            <person name="Lee S.R."/>
            <person name="Wilamowska K."/>
            <person name="Weinberg Z."/>
            <person name="Ruzzo W.L."/>
            <person name="Wloga D."/>
            <person name="Gaertig J."/>
            <person name="Frankel J."/>
            <person name="Tsao C.-C."/>
            <person name="Gorovsky M.A."/>
            <person name="Keeling P.J."/>
            <person name="Waller R.F."/>
            <person name="Patron N.J."/>
            <person name="Cherry J.M."/>
            <person name="Stover N.A."/>
            <person name="Krieger C.J."/>
            <person name="del Toro C."/>
            <person name="Ryder H.F."/>
            <person name="Williamson S.C."/>
            <person name="Barbeau R.A."/>
            <person name="Hamilton E.P."/>
            <person name="Orias E."/>
        </authorList>
    </citation>
    <scope>NUCLEOTIDE SEQUENCE [LARGE SCALE GENOMIC DNA]</scope>
    <source>
        <strain evidence="3">SB210</strain>
    </source>
</reference>
<feature type="region of interest" description="Disordered" evidence="1">
    <location>
        <begin position="154"/>
        <end position="175"/>
    </location>
</feature>
<organism evidence="2 3">
    <name type="scientific">Tetrahymena thermophila (strain SB210)</name>
    <dbReference type="NCBI Taxonomy" id="312017"/>
    <lineage>
        <taxon>Eukaryota</taxon>
        <taxon>Sar</taxon>
        <taxon>Alveolata</taxon>
        <taxon>Ciliophora</taxon>
        <taxon>Intramacronucleata</taxon>
        <taxon>Oligohymenophorea</taxon>
        <taxon>Hymenostomatida</taxon>
        <taxon>Tetrahymenina</taxon>
        <taxon>Tetrahymenidae</taxon>
        <taxon>Tetrahymena</taxon>
    </lineage>
</organism>
<keyword evidence="3" id="KW-1185">Reference proteome</keyword>
<sequence length="211" mass="25295">MADKKIFREIEGIFGWIEEINKQQNKDDDSAQLDWKQQLTEFFKFIGVDDITEEEINALNELAMIKKEEQLKREKHQENKFRDYNEDNKLTYKDLMRVFIPDDDLTEKQIETDLEKEKKELMNAFRILTPNKSGDTIEISRLKKMIFLHEKEYTGQKQTKHGQNEKEEQKEKERAMQKIEDILSDLKIEGGGSDTFNFKEYLDDQFKIKKQ</sequence>
<evidence type="ECO:0000313" key="2">
    <source>
        <dbReference type="EMBL" id="EAR91669.2"/>
    </source>
</evidence>
<evidence type="ECO:0000313" key="3">
    <source>
        <dbReference type="Proteomes" id="UP000009168"/>
    </source>
</evidence>
<dbReference type="AlphaFoldDB" id="Q233B1"/>